<reference evidence="2" key="3">
    <citation type="submission" date="2025-08" db="UniProtKB">
        <authorList>
            <consortium name="Ensembl"/>
        </authorList>
    </citation>
    <scope>IDENTIFICATION</scope>
    <source>
        <strain evidence="2">C57BL/6J</strain>
    </source>
</reference>
<keyword evidence="1" id="KW-0732">Signal</keyword>
<feature type="chain" id="PRO_5017176373" evidence="1">
    <location>
        <begin position="28"/>
        <end position="139"/>
    </location>
</feature>
<reference evidence="2" key="4">
    <citation type="submission" date="2025-09" db="UniProtKB">
        <authorList>
            <consortium name="Ensembl"/>
        </authorList>
    </citation>
    <scope>IDENTIFICATION</scope>
    <source>
        <strain evidence="2">C57BL/6J</strain>
    </source>
</reference>
<dbReference type="GeneTree" id="ENSGT00390000001948"/>
<dbReference type="ExpressionAtlas" id="A0A3B2W7Y2">
    <property type="expression patterns" value="baseline and differential"/>
</dbReference>
<accession>A0A3B2W7Y2</accession>
<dbReference type="OrthoDB" id="9010896at2759"/>
<sequence length="139" mass="14953">MASAWPRSLPQILVLGFGLVLMRAAAGEQAPGSKFQVGKVSSFIRSPSFSFATCPIEAPPHALAAAPGARTSTSAWTALLVQRDHTATSAWDAPQHLLPTSGYCGPFWGALLVWSWFWRWFLVSWSGEDAAGEKSLLPP</sequence>
<gene>
    <name evidence="2 3" type="primary">Tnfrsf12a</name>
</gene>
<evidence type="ECO:0000313" key="2">
    <source>
        <dbReference type="Ensembl" id="ENSMUSP00000156767.2"/>
    </source>
</evidence>
<evidence type="ECO:0000313" key="3">
    <source>
        <dbReference type="MGI" id="MGI:1351484"/>
    </source>
</evidence>
<organism evidence="2 4">
    <name type="scientific">Mus musculus</name>
    <name type="common">Mouse</name>
    <dbReference type="NCBI Taxonomy" id="10090"/>
    <lineage>
        <taxon>Eukaryota</taxon>
        <taxon>Metazoa</taxon>
        <taxon>Chordata</taxon>
        <taxon>Craniata</taxon>
        <taxon>Vertebrata</taxon>
        <taxon>Euteleostomi</taxon>
        <taxon>Mammalia</taxon>
        <taxon>Eutheria</taxon>
        <taxon>Euarchontoglires</taxon>
        <taxon>Glires</taxon>
        <taxon>Rodentia</taxon>
        <taxon>Myomorpha</taxon>
        <taxon>Muroidea</taxon>
        <taxon>Muridae</taxon>
        <taxon>Murinae</taxon>
        <taxon>Mus</taxon>
        <taxon>Mus</taxon>
    </lineage>
</organism>
<dbReference type="AlphaFoldDB" id="A0A3B2W7Y2"/>
<dbReference type="AGR" id="MGI:1351484"/>
<name>A0A3B2W7Y2_MOUSE</name>
<dbReference type="VEuPathDB" id="HostDB:ENSMUSG00000023905"/>
<protein>
    <submittedName>
        <fullName evidence="2">Tumor necrosis factor receptor superfamily, member 12a</fullName>
    </submittedName>
</protein>
<dbReference type="Bgee" id="ENSMUSG00000023905">
    <property type="expression patterns" value="Expressed in interventricular septum and 206 other cell types or tissues"/>
</dbReference>
<evidence type="ECO:0000313" key="4">
    <source>
        <dbReference type="Proteomes" id="UP000000589"/>
    </source>
</evidence>
<evidence type="ECO:0000256" key="1">
    <source>
        <dbReference type="SAM" id="SignalP"/>
    </source>
</evidence>
<keyword evidence="4" id="KW-1185">Reference proteome</keyword>
<reference evidence="2 4" key="2">
    <citation type="journal article" date="2011" name="PLoS Biol.">
        <title>Modernizing reference genome assemblies.</title>
        <authorList>
            <person name="Church D.M."/>
            <person name="Schneider V.A."/>
            <person name="Graves T."/>
            <person name="Auger K."/>
            <person name="Cunningham F."/>
            <person name="Bouk N."/>
            <person name="Chen H.C."/>
            <person name="Agarwala R."/>
            <person name="McLaren W.M."/>
            <person name="Ritchie G.R."/>
            <person name="Albracht D."/>
            <person name="Kremitzki M."/>
            <person name="Rock S."/>
            <person name="Kotkiewicz H."/>
            <person name="Kremitzki C."/>
            <person name="Wollam A."/>
            <person name="Trani L."/>
            <person name="Fulton L."/>
            <person name="Fulton R."/>
            <person name="Matthews L."/>
            <person name="Whitehead S."/>
            <person name="Chow W."/>
            <person name="Torrance J."/>
            <person name="Dunn M."/>
            <person name="Harden G."/>
            <person name="Threadgold G."/>
            <person name="Wood J."/>
            <person name="Collins J."/>
            <person name="Heath P."/>
            <person name="Griffiths G."/>
            <person name="Pelan S."/>
            <person name="Grafham D."/>
            <person name="Eichler E.E."/>
            <person name="Weinstock G."/>
            <person name="Mardis E.R."/>
            <person name="Wilson R.K."/>
            <person name="Howe K."/>
            <person name="Flicek P."/>
            <person name="Hubbard T."/>
        </authorList>
    </citation>
    <scope>NUCLEOTIDE SEQUENCE [LARGE SCALE GENOMIC DNA]</scope>
    <source>
        <strain evidence="2 4">C57BL/6J</strain>
    </source>
</reference>
<dbReference type="Proteomes" id="UP000000589">
    <property type="component" value="Chromosome 17"/>
</dbReference>
<reference evidence="2 4" key="1">
    <citation type="journal article" date="2009" name="PLoS Biol.">
        <title>Lineage-specific biology revealed by a finished genome assembly of the mouse.</title>
        <authorList>
            <consortium name="Mouse Genome Sequencing Consortium"/>
            <person name="Church D.M."/>
            <person name="Goodstadt L."/>
            <person name="Hillier L.W."/>
            <person name="Zody M.C."/>
            <person name="Goldstein S."/>
            <person name="She X."/>
            <person name="Bult C.J."/>
            <person name="Agarwala R."/>
            <person name="Cherry J.L."/>
            <person name="DiCuccio M."/>
            <person name="Hlavina W."/>
            <person name="Kapustin Y."/>
            <person name="Meric P."/>
            <person name="Maglott D."/>
            <person name="Birtle Z."/>
            <person name="Marques A.C."/>
            <person name="Graves T."/>
            <person name="Zhou S."/>
            <person name="Teague B."/>
            <person name="Potamousis K."/>
            <person name="Churas C."/>
            <person name="Place M."/>
            <person name="Herschleb J."/>
            <person name="Runnheim R."/>
            <person name="Forrest D."/>
            <person name="Amos-Landgraf J."/>
            <person name="Schwartz D.C."/>
            <person name="Cheng Z."/>
            <person name="Lindblad-Toh K."/>
            <person name="Eichler E.E."/>
            <person name="Ponting C.P."/>
        </authorList>
    </citation>
    <scope>NUCLEOTIDE SEQUENCE [LARGE SCALE GENOMIC DNA]</scope>
    <source>
        <strain evidence="2 4">C57BL/6J</strain>
    </source>
</reference>
<dbReference type="Ensembl" id="ENSMUST00000233428.2">
    <property type="protein sequence ID" value="ENSMUSP00000156767.2"/>
    <property type="gene ID" value="ENSMUSG00000023905.16"/>
</dbReference>
<feature type="signal peptide" evidence="1">
    <location>
        <begin position="1"/>
        <end position="27"/>
    </location>
</feature>
<proteinExistence type="predicted"/>
<dbReference type="MGI" id="MGI:1351484">
    <property type="gene designation" value="Tnfrsf12a"/>
</dbReference>